<keyword evidence="1" id="KW-0812">Transmembrane</keyword>
<protein>
    <submittedName>
        <fullName evidence="2">Uncharacterized protein</fullName>
    </submittedName>
</protein>
<organism evidence="2 3">
    <name type="scientific">Pyrenophora tritici-repentis (strain Pt-1C-BFP)</name>
    <name type="common">Wheat tan spot fungus</name>
    <name type="synonym">Drechslera tritici-repentis</name>
    <dbReference type="NCBI Taxonomy" id="426418"/>
    <lineage>
        <taxon>Eukaryota</taxon>
        <taxon>Fungi</taxon>
        <taxon>Dikarya</taxon>
        <taxon>Ascomycota</taxon>
        <taxon>Pezizomycotina</taxon>
        <taxon>Dothideomycetes</taxon>
        <taxon>Pleosporomycetidae</taxon>
        <taxon>Pleosporales</taxon>
        <taxon>Pleosporineae</taxon>
        <taxon>Pleosporaceae</taxon>
        <taxon>Pyrenophora</taxon>
    </lineage>
</organism>
<evidence type="ECO:0000313" key="2">
    <source>
        <dbReference type="EMBL" id="EDU46945.1"/>
    </source>
</evidence>
<name>B2W0X2_PYRTR</name>
<sequence length="68" mass="7118">MVKAMVVGVQGSDLPGLPWLAACIMAASVATLGRAMCRRNGAPEALRVQCPPNCETGLDKKPRNVPEA</sequence>
<feature type="transmembrane region" description="Helical" evidence="1">
    <location>
        <begin position="16"/>
        <end position="37"/>
    </location>
</feature>
<dbReference type="InParanoid" id="B2W0X2"/>
<keyword evidence="1" id="KW-0472">Membrane</keyword>
<gene>
    <name evidence="2" type="ORF">PTRG_04107</name>
</gene>
<evidence type="ECO:0000313" key="3">
    <source>
        <dbReference type="Proteomes" id="UP000001471"/>
    </source>
</evidence>
<dbReference type="EMBL" id="DS231617">
    <property type="protein sequence ID" value="EDU46945.1"/>
    <property type="molecule type" value="Genomic_DNA"/>
</dbReference>
<reference evidence="3" key="1">
    <citation type="journal article" date="2013" name="G3 (Bethesda)">
        <title>Comparative genomics of a plant-pathogenic fungus, Pyrenophora tritici-repentis, reveals transduplication and the impact of repeat elements on pathogenicity and population divergence.</title>
        <authorList>
            <person name="Manning V.A."/>
            <person name="Pandelova I."/>
            <person name="Dhillon B."/>
            <person name="Wilhelm L.J."/>
            <person name="Goodwin S.B."/>
            <person name="Berlin A.M."/>
            <person name="Figueroa M."/>
            <person name="Freitag M."/>
            <person name="Hane J.K."/>
            <person name="Henrissat B."/>
            <person name="Holman W.H."/>
            <person name="Kodira C.D."/>
            <person name="Martin J."/>
            <person name="Oliver R.P."/>
            <person name="Robbertse B."/>
            <person name="Schackwitz W."/>
            <person name="Schwartz D.C."/>
            <person name="Spatafora J.W."/>
            <person name="Turgeon B.G."/>
            <person name="Yandava C."/>
            <person name="Young S."/>
            <person name="Zhou S."/>
            <person name="Zeng Q."/>
            <person name="Grigoriev I.V."/>
            <person name="Ma L.-J."/>
            <person name="Ciuffetti L.M."/>
        </authorList>
    </citation>
    <scope>NUCLEOTIDE SEQUENCE [LARGE SCALE GENOMIC DNA]</scope>
    <source>
        <strain evidence="3">Pt-1C-BFP</strain>
    </source>
</reference>
<proteinExistence type="predicted"/>
<dbReference type="Proteomes" id="UP000001471">
    <property type="component" value="Unassembled WGS sequence"/>
</dbReference>
<dbReference type="HOGENOM" id="CLU_2795190_0_0_1"/>
<keyword evidence="1" id="KW-1133">Transmembrane helix</keyword>
<accession>B2W0X2</accession>
<dbReference type="AlphaFoldDB" id="B2W0X2"/>
<evidence type="ECO:0000256" key="1">
    <source>
        <dbReference type="SAM" id="Phobius"/>
    </source>
</evidence>